<accession>A0A809SHS6</accession>
<dbReference type="EMBL" id="AP021881">
    <property type="protein sequence ID" value="BBP01060.1"/>
    <property type="molecule type" value="Genomic_DNA"/>
</dbReference>
<protein>
    <submittedName>
        <fullName evidence="1">Uncharacterized protein</fullName>
    </submittedName>
</protein>
<dbReference type="AlphaFoldDB" id="A0A809SHS6"/>
<organism evidence="1 2">
    <name type="scientific">Sulfuriferula nivalis</name>
    <dbReference type="NCBI Taxonomy" id="2675298"/>
    <lineage>
        <taxon>Bacteria</taxon>
        <taxon>Pseudomonadati</taxon>
        <taxon>Pseudomonadota</taxon>
        <taxon>Betaproteobacteria</taxon>
        <taxon>Nitrosomonadales</taxon>
        <taxon>Sulfuricellaceae</taxon>
        <taxon>Sulfuriferula</taxon>
    </lineage>
</organism>
<name>A0A809SHS6_9PROT</name>
<proteinExistence type="predicted"/>
<dbReference type="KEGG" id="sniv:SFSGTM_17680"/>
<keyword evidence="2" id="KW-1185">Reference proteome</keyword>
<evidence type="ECO:0000313" key="2">
    <source>
        <dbReference type="Proteomes" id="UP000463939"/>
    </source>
</evidence>
<gene>
    <name evidence="1" type="ORF">SFSGTM_17680</name>
</gene>
<reference evidence="2" key="1">
    <citation type="submission" date="2019-11" db="EMBL/GenBank/DDBJ databases">
        <title>Isolation and characterization of a novel species in the genus Sulfuriferula.</title>
        <authorList>
            <person name="Mochizuki J."/>
            <person name="Kojima H."/>
            <person name="Fukui M."/>
        </authorList>
    </citation>
    <scope>NUCLEOTIDE SEQUENCE [LARGE SCALE GENOMIC DNA]</scope>
    <source>
        <strain evidence="2">SGTM</strain>
    </source>
</reference>
<evidence type="ECO:0000313" key="1">
    <source>
        <dbReference type="EMBL" id="BBP01060.1"/>
    </source>
</evidence>
<sequence>MLTAQVELYYTKELAKVAELVDALDLGSNMYNSHFVEHYKNQRLQ</sequence>
<dbReference type="Proteomes" id="UP000463939">
    <property type="component" value="Chromosome"/>
</dbReference>